<gene>
    <name evidence="2" type="ORF">K3174_00720</name>
</gene>
<accession>A0ABS7J418</accession>
<reference evidence="2 3" key="1">
    <citation type="submission" date="2021-08" db="EMBL/GenBank/DDBJ databases">
        <title>Comparative Genomics Analysis of the Genus Qipengyuania Reveals Extensive Genetic Diversity and Metabolic Versatility, Including the Description of Fifteen Novel Species.</title>
        <authorList>
            <person name="Liu Y."/>
        </authorList>
    </citation>
    <scope>NUCLEOTIDE SEQUENCE [LARGE SCALE GENOMIC DNA]</scope>
    <source>
        <strain evidence="2 3">6D47A</strain>
    </source>
</reference>
<evidence type="ECO:0008006" key="4">
    <source>
        <dbReference type="Google" id="ProtNLM"/>
    </source>
</evidence>
<feature type="chain" id="PRO_5047488365" description="Aspartate-semialdehyde dehydrogenase" evidence="1">
    <location>
        <begin position="23"/>
        <end position="184"/>
    </location>
</feature>
<evidence type="ECO:0000313" key="2">
    <source>
        <dbReference type="EMBL" id="MBX7481036.1"/>
    </source>
</evidence>
<dbReference type="Proteomes" id="UP000755104">
    <property type="component" value="Unassembled WGS sequence"/>
</dbReference>
<protein>
    <recommendedName>
        <fullName evidence="4">Aspartate-semialdehyde dehydrogenase</fullName>
    </recommendedName>
</protein>
<organism evidence="2 3">
    <name type="scientific">Qipengyuania qiaonensis</name>
    <dbReference type="NCBI Taxonomy" id="2867240"/>
    <lineage>
        <taxon>Bacteria</taxon>
        <taxon>Pseudomonadati</taxon>
        <taxon>Pseudomonadota</taxon>
        <taxon>Alphaproteobacteria</taxon>
        <taxon>Sphingomonadales</taxon>
        <taxon>Erythrobacteraceae</taxon>
        <taxon>Qipengyuania</taxon>
    </lineage>
</organism>
<feature type="signal peptide" evidence="1">
    <location>
        <begin position="1"/>
        <end position="22"/>
    </location>
</feature>
<keyword evidence="3" id="KW-1185">Reference proteome</keyword>
<evidence type="ECO:0000313" key="3">
    <source>
        <dbReference type="Proteomes" id="UP000755104"/>
    </source>
</evidence>
<dbReference type="PROSITE" id="PS51257">
    <property type="entry name" value="PROKAR_LIPOPROTEIN"/>
    <property type="match status" value="1"/>
</dbReference>
<name>A0ABS7J418_9SPHN</name>
<comment type="caution">
    <text evidence="2">The sequence shown here is derived from an EMBL/GenBank/DDBJ whole genome shotgun (WGS) entry which is preliminary data.</text>
</comment>
<proteinExistence type="predicted"/>
<keyword evidence="1" id="KW-0732">Signal</keyword>
<dbReference type="RefSeq" id="WP_221554921.1">
    <property type="nucleotide sequence ID" value="NZ_JAIGNO010000001.1"/>
</dbReference>
<dbReference type="EMBL" id="JAIGNO010000001">
    <property type="protein sequence ID" value="MBX7481036.1"/>
    <property type="molecule type" value="Genomic_DNA"/>
</dbReference>
<sequence>MIRKSILIVLPLVLAACGQSETAPEPVETAAPAKVEPGDVKVVVDANGLGAKGTDLFRFGAPRREVDATVEKAFGSMPEKSSNEECGAGPMDFSQFGPLQIAYMDGEFRGWFLREGAGVATTDGVRPGVTTLESLKLERPVRQLDTALDGEFEYTTADYGTITGFAEDGTAVTALQAGLSCFFR</sequence>
<evidence type="ECO:0000256" key="1">
    <source>
        <dbReference type="SAM" id="SignalP"/>
    </source>
</evidence>